<reference evidence="1 2" key="1">
    <citation type="submission" date="2022-05" db="EMBL/GenBank/DDBJ databases">
        <title>Genome Resource of Streptomyces lavenduligriseus GA1-1, a Strain with Broad-Spectrum Antifungal Activity against Phytopathogenic Fungi.</title>
        <authorList>
            <person name="Qi D."/>
        </authorList>
    </citation>
    <scope>NUCLEOTIDE SEQUENCE [LARGE SCALE GENOMIC DNA]</scope>
    <source>
        <strain evidence="1 2">GA1-1</strain>
    </source>
</reference>
<name>A0ABT0NP54_9ACTN</name>
<comment type="caution">
    <text evidence="1">The sequence shown here is derived from an EMBL/GenBank/DDBJ whole genome shotgun (WGS) entry which is preliminary data.</text>
</comment>
<proteinExistence type="predicted"/>
<dbReference type="RefSeq" id="WP_249457820.1">
    <property type="nucleotide sequence ID" value="NZ_JAMCCK010000010.1"/>
</dbReference>
<keyword evidence="2" id="KW-1185">Reference proteome</keyword>
<dbReference type="Proteomes" id="UP001202052">
    <property type="component" value="Unassembled WGS sequence"/>
</dbReference>
<evidence type="ECO:0000313" key="1">
    <source>
        <dbReference type="EMBL" id="MCL3993237.1"/>
    </source>
</evidence>
<sequence length="69" mass="7364">MSTTEPLFRIVRGQADAEEIAALTAVLTVLAQRAGASAEPAAPRPAAARWFRLERNAGFLASHSWQTAS</sequence>
<accession>A0ABT0NP54</accession>
<dbReference type="InterPro" id="IPR032716">
    <property type="entry name" value="ACC_epsilon"/>
</dbReference>
<dbReference type="EMBL" id="JAMCCK010000010">
    <property type="protein sequence ID" value="MCL3993237.1"/>
    <property type="molecule type" value="Genomic_DNA"/>
</dbReference>
<evidence type="ECO:0000313" key="2">
    <source>
        <dbReference type="Proteomes" id="UP001202052"/>
    </source>
</evidence>
<dbReference type="Pfam" id="PF13822">
    <property type="entry name" value="ACC_epsilon"/>
    <property type="match status" value="1"/>
</dbReference>
<organism evidence="1 2">
    <name type="scientific">Streptomyces lavenduligriseus</name>
    <dbReference type="NCBI Taxonomy" id="67315"/>
    <lineage>
        <taxon>Bacteria</taxon>
        <taxon>Bacillati</taxon>
        <taxon>Actinomycetota</taxon>
        <taxon>Actinomycetes</taxon>
        <taxon>Kitasatosporales</taxon>
        <taxon>Streptomycetaceae</taxon>
        <taxon>Streptomyces</taxon>
    </lineage>
</organism>
<protein>
    <submittedName>
        <fullName evidence="1">Acyl-CoA carboxylase subunit epsilon</fullName>
    </submittedName>
</protein>
<gene>
    <name evidence="1" type="ORF">M4438_06825</name>
</gene>